<feature type="region of interest" description="Disordered" evidence="1">
    <location>
        <begin position="176"/>
        <end position="210"/>
    </location>
</feature>
<feature type="compositionally biased region" description="Basic residues" evidence="1">
    <location>
        <begin position="182"/>
        <end position="193"/>
    </location>
</feature>
<sequence>MRLGRAAVAATTIAAIVVGLGATPAWASDAERLAWMLRDRTIAQARAAAEWETVDAENAPAPEEPVAEATLNPGTPVTVEAPELGATVEFSGFEVDEQLTIEASPLPEEVAASAESELAAQVVAAPFEVTATTAAGDEVTEFPAEPTFDDPDAAQPVVTEVTVDAGLLQRLATPLRPARSNRSTHRSTQRRRSASATRWLNRSSHRRATGRRCAAQNWQLLEPDDLPRTGLGVAGSARKLAGRSQRCMVQSHDARVTASGLIAPCADRAALGLEVSGWCAI</sequence>
<dbReference type="RefSeq" id="WP_322133882.1">
    <property type="nucleotide sequence ID" value="NZ_CP085036.1"/>
</dbReference>
<reference evidence="2 3" key="1">
    <citation type="submission" date="2023-04" db="EMBL/GenBank/DDBJ databases">
        <title>Genome Encyclopedia of Bacteria and Archaea VI: Functional Genomics of Type Strains.</title>
        <authorList>
            <person name="Whitman W."/>
        </authorList>
    </citation>
    <scope>NUCLEOTIDE SEQUENCE [LARGE SCALE GENOMIC DNA]</scope>
    <source>
        <strain evidence="2 3">SG_E_30_P1</strain>
    </source>
</reference>
<comment type="caution">
    <text evidence="2">The sequence shown here is derived from an EMBL/GenBank/DDBJ whole genome shotgun (WGS) entry which is preliminary data.</text>
</comment>
<gene>
    <name evidence="2" type="ORF">M2152_001755</name>
</gene>
<dbReference type="Proteomes" id="UP001160142">
    <property type="component" value="Unassembled WGS sequence"/>
</dbReference>
<evidence type="ECO:0000313" key="3">
    <source>
        <dbReference type="Proteomes" id="UP001160142"/>
    </source>
</evidence>
<protein>
    <submittedName>
        <fullName evidence="2">Uncharacterized protein</fullName>
    </submittedName>
</protein>
<keyword evidence="3" id="KW-1185">Reference proteome</keyword>
<proteinExistence type="predicted"/>
<organism evidence="2 3">
    <name type="scientific">Antiquaquibacter oligotrophicus</name>
    <dbReference type="NCBI Taxonomy" id="2880260"/>
    <lineage>
        <taxon>Bacteria</taxon>
        <taxon>Bacillati</taxon>
        <taxon>Actinomycetota</taxon>
        <taxon>Actinomycetes</taxon>
        <taxon>Micrococcales</taxon>
        <taxon>Microbacteriaceae</taxon>
        <taxon>Antiquaquibacter</taxon>
    </lineage>
</organism>
<evidence type="ECO:0000313" key="2">
    <source>
        <dbReference type="EMBL" id="MDH6181573.1"/>
    </source>
</evidence>
<dbReference type="EMBL" id="JARXVQ010000001">
    <property type="protein sequence ID" value="MDH6181573.1"/>
    <property type="molecule type" value="Genomic_DNA"/>
</dbReference>
<evidence type="ECO:0000256" key="1">
    <source>
        <dbReference type="SAM" id="MobiDB-lite"/>
    </source>
</evidence>
<name>A0ABT6KNJ0_9MICO</name>
<accession>A0ABT6KNJ0</accession>